<reference evidence="4 5" key="1">
    <citation type="journal article" date="2015" name="Nature">
        <title>rRNA introns, odd ribosomes, and small enigmatic genomes across a large radiation of phyla.</title>
        <authorList>
            <person name="Brown C.T."/>
            <person name="Hug L.A."/>
            <person name="Thomas B.C."/>
            <person name="Sharon I."/>
            <person name="Castelle C.J."/>
            <person name="Singh A."/>
            <person name="Wilkins M.J."/>
            <person name="Williams K.H."/>
            <person name="Banfield J.F."/>
        </authorList>
    </citation>
    <scope>NUCLEOTIDE SEQUENCE [LARGE SCALE GENOMIC DNA]</scope>
</reference>
<protein>
    <submittedName>
        <fullName evidence="4">Histidine phosphatase superfamily (Branch 1)</fullName>
    </submittedName>
</protein>
<keyword evidence="1" id="KW-0378">Hydrolase</keyword>
<feature type="binding site" evidence="3">
    <location>
        <begin position="7"/>
        <end position="14"/>
    </location>
    <ligand>
        <name>substrate</name>
    </ligand>
</feature>
<feature type="binding site" evidence="3">
    <location>
        <position position="92"/>
    </location>
    <ligand>
        <name>substrate</name>
    </ligand>
</feature>
<evidence type="ECO:0000256" key="3">
    <source>
        <dbReference type="PIRSR" id="PIRSR613078-2"/>
    </source>
</evidence>
<feature type="active site" description="Tele-phosphohistidine intermediate" evidence="2">
    <location>
        <position position="8"/>
    </location>
</feature>
<evidence type="ECO:0000313" key="4">
    <source>
        <dbReference type="EMBL" id="KKU04004.1"/>
    </source>
</evidence>
<dbReference type="Gene3D" id="3.40.50.1240">
    <property type="entry name" value="Phosphoglycerate mutase-like"/>
    <property type="match status" value="1"/>
</dbReference>
<evidence type="ECO:0000256" key="1">
    <source>
        <dbReference type="ARBA" id="ARBA00022801"/>
    </source>
</evidence>
<dbReference type="GO" id="GO:0043456">
    <property type="term" value="P:regulation of pentose-phosphate shunt"/>
    <property type="evidence" value="ECO:0007669"/>
    <property type="project" value="TreeGrafter"/>
</dbReference>
<dbReference type="PIRSF" id="PIRSF000709">
    <property type="entry name" value="6PFK_2-Ptase"/>
    <property type="match status" value="1"/>
</dbReference>
<dbReference type="SUPFAM" id="SSF53254">
    <property type="entry name" value="Phosphoglycerate mutase-like"/>
    <property type="match status" value="1"/>
</dbReference>
<feature type="binding site" evidence="3">
    <location>
        <position position="57"/>
    </location>
    <ligand>
        <name>substrate</name>
    </ligand>
</feature>
<dbReference type="CDD" id="cd07067">
    <property type="entry name" value="HP_PGM_like"/>
    <property type="match status" value="1"/>
</dbReference>
<dbReference type="InterPro" id="IPR013078">
    <property type="entry name" value="His_Pase_superF_clade-1"/>
</dbReference>
<proteinExistence type="predicted"/>
<evidence type="ECO:0000256" key="2">
    <source>
        <dbReference type="PIRSR" id="PIRSR613078-1"/>
    </source>
</evidence>
<gene>
    <name evidence="4" type="ORF">UX06_C0029G0005</name>
</gene>
<evidence type="ECO:0000313" key="5">
    <source>
        <dbReference type="Proteomes" id="UP000034696"/>
    </source>
</evidence>
<dbReference type="InterPro" id="IPR051695">
    <property type="entry name" value="Phosphoglycerate_Mutase"/>
</dbReference>
<dbReference type="Pfam" id="PF00300">
    <property type="entry name" value="His_Phos_1"/>
    <property type="match status" value="1"/>
</dbReference>
<comment type="caution">
    <text evidence="4">The sequence shown here is derived from an EMBL/GenBank/DDBJ whole genome shotgun (WGS) entry which is preliminary data.</text>
</comment>
<dbReference type="Proteomes" id="UP000034696">
    <property type="component" value="Unassembled WGS sequence"/>
</dbReference>
<sequence length="171" mass="19817">MKFILVRHCETDWNREGRLQGHTNTNLSERGWIQADELARKLKKLEIRKIVSSDLKRSRETASAIKEYINVPVIYDARLRECNFGFLEGGKKNPDGLWHGSYFNYDFTKYGGESRDAVLRRHSSLLDELSQDNSPEPILLIGHGTGLNTLLAHLKKTRIQREEYQEIEYPG</sequence>
<dbReference type="GO" id="GO:0004331">
    <property type="term" value="F:fructose-2,6-bisphosphate 2-phosphatase activity"/>
    <property type="evidence" value="ECO:0007669"/>
    <property type="project" value="TreeGrafter"/>
</dbReference>
<dbReference type="PANTHER" id="PTHR46517">
    <property type="entry name" value="FRUCTOSE-2,6-BISPHOSPHATASE TIGAR"/>
    <property type="match status" value="1"/>
</dbReference>
<dbReference type="GO" id="GO:0005829">
    <property type="term" value="C:cytosol"/>
    <property type="evidence" value="ECO:0007669"/>
    <property type="project" value="TreeGrafter"/>
</dbReference>
<dbReference type="SMART" id="SM00855">
    <property type="entry name" value="PGAM"/>
    <property type="match status" value="1"/>
</dbReference>
<name>A0A0G1M6R6_9BACT</name>
<dbReference type="InterPro" id="IPR029033">
    <property type="entry name" value="His_PPase_superfam"/>
</dbReference>
<dbReference type="EMBL" id="LCKT01000029">
    <property type="protein sequence ID" value="KKU04004.1"/>
    <property type="molecule type" value="Genomic_DNA"/>
</dbReference>
<accession>A0A0G1M6R6</accession>
<feature type="active site" description="Proton donor/acceptor" evidence="2">
    <location>
        <position position="81"/>
    </location>
</feature>
<dbReference type="AlphaFoldDB" id="A0A0G1M6R6"/>
<organism evidence="4 5">
    <name type="scientific">Candidatus Giovannonibacteria bacterium GW2011_GWA2_45_21</name>
    <dbReference type="NCBI Taxonomy" id="1618649"/>
    <lineage>
        <taxon>Bacteria</taxon>
        <taxon>Candidatus Giovannoniibacteriota</taxon>
    </lineage>
</organism>
<dbReference type="GO" id="GO:0045820">
    <property type="term" value="P:negative regulation of glycolytic process"/>
    <property type="evidence" value="ECO:0007669"/>
    <property type="project" value="TreeGrafter"/>
</dbReference>
<dbReference type="PANTHER" id="PTHR46517:SF1">
    <property type="entry name" value="FRUCTOSE-2,6-BISPHOSPHATASE TIGAR"/>
    <property type="match status" value="1"/>
</dbReference>